<feature type="region of interest" description="Disordered" evidence="1">
    <location>
        <begin position="1"/>
        <end position="71"/>
    </location>
</feature>
<feature type="compositionally biased region" description="Pro residues" evidence="1">
    <location>
        <begin position="55"/>
        <end position="67"/>
    </location>
</feature>
<gene>
    <name evidence="2" type="ORF">J2853_002346</name>
</gene>
<proteinExistence type="predicted"/>
<evidence type="ECO:0000256" key="1">
    <source>
        <dbReference type="SAM" id="MobiDB-lite"/>
    </source>
</evidence>
<dbReference type="Pfam" id="PF13376">
    <property type="entry name" value="OmdA"/>
    <property type="match status" value="1"/>
</dbReference>
<evidence type="ECO:0000313" key="2">
    <source>
        <dbReference type="EMBL" id="MDP9843135.1"/>
    </source>
</evidence>
<evidence type="ECO:0000313" key="3">
    <source>
        <dbReference type="Proteomes" id="UP001225356"/>
    </source>
</evidence>
<dbReference type="EMBL" id="JAUSQU010000001">
    <property type="protein sequence ID" value="MDP9843135.1"/>
    <property type="molecule type" value="Genomic_DNA"/>
</dbReference>
<accession>A0ABT9Q8R3</accession>
<sequence>MTGRMGARDHPEHRNHQLLQPDQPHDPGAGRQDLVKAGGRHPSRGRGGDVALDRPAPPLTDPAPRPAGPVLGSHLRVTAANHPFDDHQGHMTMSDEPLELTVTDARAWREWLSRHHDSSAGVWLVLAKQNTTRPTSLTYDQALDEALCHGWIDGRLRRRDDITLCRRFTPRGRQSPWSARNVSIVTRLISEGRMHPAGMTEVERAKADGRWDTAYAGQAGIEVPADLAAALAAKPQAQAMFDILTSQNRYAVLYRIANAKRAETRARRITQFVDMLARGEAIHPQKRALGS</sequence>
<keyword evidence="3" id="KW-1185">Reference proteome</keyword>
<name>A0ABT9Q8R3_9ACTN</name>
<comment type="caution">
    <text evidence="2">The sequence shown here is derived from an EMBL/GenBank/DDBJ whole genome shotgun (WGS) entry which is preliminary data.</text>
</comment>
<protein>
    <submittedName>
        <fullName evidence="2">Uncharacterized protein YdeI (YjbR/CyaY-like superfamily)</fullName>
    </submittedName>
</protein>
<reference evidence="2 3" key="1">
    <citation type="submission" date="2023-07" db="EMBL/GenBank/DDBJ databases">
        <title>Sequencing the genomes of 1000 actinobacteria strains.</title>
        <authorList>
            <person name="Klenk H.-P."/>
        </authorList>
    </citation>
    <scope>NUCLEOTIDE SEQUENCE [LARGE SCALE GENOMIC DNA]</scope>
    <source>
        <strain evidence="2 3">DSM 46740</strain>
    </source>
</reference>
<organism evidence="2 3">
    <name type="scientific">Streptosporangium lutulentum</name>
    <dbReference type="NCBI Taxonomy" id="1461250"/>
    <lineage>
        <taxon>Bacteria</taxon>
        <taxon>Bacillati</taxon>
        <taxon>Actinomycetota</taxon>
        <taxon>Actinomycetes</taxon>
        <taxon>Streptosporangiales</taxon>
        <taxon>Streptosporangiaceae</taxon>
        <taxon>Streptosporangium</taxon>
    </lineage>
</organism>
<dbReference type="Proteomes" id="UP001225356">
    <property type="component" value="Unassembled WGS sequence"/>
</dbReference>
<dbReference type="RefSeq" id="WP_307557135.1">
    <property type="nucleotide sequence ID" value="NZ_JAUSQU010000001.1"/>
</dbReference>
<feature type="compositionally biased region" description="Basic and acidic residues" evidence="1">
    <location>
        <begin position="1"/>
        <end position="15"/>
    </location>
</feature>